<reference evidence="1" key="1">
    <citation type="submission" date="2021-02" db="EMBL/GenBank/DDBJ databases">
        <authorList>
            <person name="Nowell W R."/>
        </authorList>
    </citation>
    <scope>NUCLEOTIDE SEQUENCE</scope>
</reference>
<dbReference type="AlphaFoldDB" id="A0A818NJ70"/>
<evidence type="ECO:0000313" key="2">
    <source>
        <dbReference type="Proteomes" id="UP000663872"/>
    </source>
</evidence>
<evidence type="ECO:0000313" key="1">
    <source>
        <dbReference type="EMBL" id="CAF3607662.1"/>
    </source>
</evidence>
<name>A0A818NJ70_9BILA</name>
<dbReference type="Proteomes" id="UP000663872">
    <property type="component" value="Unassembled WGS sequence"/>
</dbReference>
<accession>A0A818NJ70</accession>
<sequence>CVEVDQEQSESEIINVLAIDQE</sequence>
<comment type="caution">
    <text evidence="1">The sequence shown here is derived from an EMBL/GenBank/DDBJ whole genome shotgun (WGS) entry which is preliminary data.</text>
</comment>
<proteinExistence type="predicted"/>
<feature type="non-terminal residue" evidence="1">
    <location>
        <position position="1"/>
    </location>
</feature>
<gene>
    <name evidence="1" type="ORF">GRG538_LOCUS23007</name>
</gene>
<dbReference type="EMBL" id="CAJNYT010003858">
    <property type="protein sequence ID" value="CAF3607662.1"/>
    <property type="molecule type" value="Genomic_DNA"/>
</dbReference>
<protein>
    <submittedName>
        <fullName evidence="1">Uncharacterized protein</fullName>
    </submittedName>
</protein>
<organism evidence="1 2">
    <name type="scientific">Rotaria socialis</name>
    <dbReference type="NCBI Taxonomy" id="392032"/>
    <lineage>
        <taxon>Eukaryota</taxon>
        <taxon>Metazoa</taxon>
        <taxon>Spiralia</taxon>
        <taxon>Gnathifera</taxon>
        <taxon>Rotifera</taxon>
        <taxon>Eurotatoria</taxon>
        <taxon>Bdelloidea</taxon>
        <taxon>Philodinida</taxon>
        <taxon>Philodinidae</taxon>
        <taxon>Rotaria</taxon>
    </lineage>
</organism>